<dbReference type="RefSeq" id="WP_125437309.1">
    <property type="nucleotide sequence ID" value="NZ_RWIU01000003.1"/>
</dbReference>
<dbReference type="PANTHER" id="PTHR43224:SF1">
    <property type="entry name" value="AMIDINOTRANSFERASE"/>
    <property type="match status" value="1"/>
</dbReference>
<dbReference type="AlphaFoldDB" id="A0A428KA79"/>
<name>A0A428KA79_9BACT</name>
<dbReference type="Proteomes" id="UP000270291">
    <property type="component" value="Unassembled WGS sequence"/>
</dbReference>
<dbReference type="GO" id="GO:0016740">
    <property type="term" value="F:transferase activity"/>
    <property type="evidence" value="ECO:0007669"/>
    <property type="project" value="UniProtKB-KW"/>
</dbReference>
<sequence>MQATTSVFMVRPTRFTFNTETAHSNHFQGFMAGLDDSAIQARAFEEFDAMVARLRGHGVQVLVFEDTAEPHTPDAVFPNNWGTFHPDGRALLYPMCAPNRRAERRPDILEVLGQQFSLREVVDLSSHEQQGRFLEGTGSIIFDHLHHVAYACLSARTEQTLFADVCTRLLGYRPVAFHAYDALRQEIYHTNVMMCVGTEFAVICLESITDTAERTAVVTSLTGTGHEIIAISLEQVARFAGNMLELRSAAGTTLLAMSQSAYDALTPAQRHVLGQYAELLPLAIPTIETIGGGSARCMLAEVFLPATAQAAV</sequence>
<evidence type="ECO:0000313" key="1">
    <source>
        <dbReference type="EMBL" id="RSK43301.1"/>
    </source>
</evidence>
<protein>
    <submittedName>
        <fullName evidence="1">Amidinotransferase</fullName>
    </submittedName>
</protein>
<dbReference type="PIRSF" id="PIRSF028188">
    <property type="entry name" value="Amdntrnsf_FN0238"/>
    <property type="match status" value="1"/>
</dbReference>
<reference evidence="1 2" key="1">
    <citation type="submission" date="2018-12" db="EMBL/GenBank/DDBJ databases">
        <authorList>
            <person name="Feng G."/>
            <person name="Zhu H."/>
        </authorList>
    </citation>
    <scope>NUCLEOTIDE SEQUENCE [LARGE SCALE GENOMIC DNA]</scope>
    <source>
        <strain evidence="1 2">LMG 26000</strain>
    </source>
</reference>
<dbReference type="SUPFAM" id="SSF55909">
    <property type="entry name" value="Pentein"/>
    <property type="match status" value="1"/>
</dbReference>
<dbReference type="Pfam" id="PF19420">
    <property type="entry name" value="DDAH_eukar"/>
    <property type="match status" value="1"/>
</dbReference>
<gene>
    <name evidence="1" type="ORF">EI293_10340</name>
</gene>
<comment type="caution">
    <text evidence="1">The sequence shown here is derived from an EMBL/GenBank/DDBJ whole genome shotgun (WGS) entry which is preliminary data.</text>
</comment>
<dbReference type="EMBL" id="RWIU01000003">
    <property type="protein sequence ID" value="RSK43301.1"/>
    <property type="molecule type" value="Genomic_DNA"/>
</dbReference>
<organism evidence="1 2">
    <name type="scientific">Hymenobacter perfusus</name>
    <dbReference type="NCBI Taxonomy" id="1236770"/>
    <lineage>
        <taxon>Bacteria</taxon>
        <taxon>Pseudomonadati</taxon>
        <taxon>Bacteroidota</taxon>
        <taxon>Cytophagia</taxon>
        <taxon>Cytophagales</taxon>
        <taxon>Hymenobacteraceae</taxon>
        <taxon>Hymenobacter</taxon>
    </lineage>
</organism>
<dbReference type="OrthoDB" id="9788268at2"/>
<dbReference type="PANTHER" id="PTHR43224">
    <property type="entry name" value="AMIDINOTRANSFERASE"/>
    <property type="match status" value="1"/>
</dbReference>
<keyword evidence="1" id="KW-0808">Transferase</keyword>
<accession>A0A428KA79</accession>
<proteinExistence type="predicted"/>
<evidence type="ECO:0000313" key="2">
    <source>
        <dbReference type="Proteomes" id="UP000270291"/>
    </source>
</evidence>
<keyword evidence="2" id="KW-1185">Reference proteome</keyword>
<dbReference type="Gene3D" id="3.75.10.10">
    <property type="entry name" value="L-arginine/glycine Amidinotransferase, Chain A"/>
    <property type="match status" value="1"/>
</dbReference>
<dbReference type="InterPro" id="IPR014541">
    <property type="entry name" value="Amdntrnsf_FN0238"/>
</dbReference>
<dbReference type="NCBIfam" id="NF046062">
    <property type="entry name" value="citrull_CtlX"/>
    <property type="match status" value="1"/>
</dbReference>